<comment type="catalytic activity">
    <reaction evidence="8 10">
        <text>5-[(5-phospho-1-deoxy-D-ribulos-1-ylimino)methylamino]-1-(5-phospho-beta-D-ribosyl)imidazole-4-carboxamide + L-glutamine = D-erythro-1-(imidazol-4-yl)glycerol 3-phosphate + 5-amino-1-(5-phospho-beta-D-ribosyl)imidazole-4-carboxamide + L-glutamate + H(+)</text>
        <dbReference type="Rhea" id="RHEA:24793"/>
        <dbReference type="ChEBI" id="CHEBI:15378"/>
        <dbReference type="ChEBI" id="CHEBI:29985"/>
        <dbReference type="ChEBI" id="CHEBI:58278"/>
        <dbReference type="ChEBI" id="CHEBI:58359"/>
        <dbReference type="ChEBI" id="CHEBI:58475"/>
        <dbReference type="ChEBI" id="CHEBI:58525"/>
        <dbReference type="EC" id="4.3.2.10"/>
    </reaction>
</comment>
<evidence type="ECO:0000313" key="14">
    <source>
        <dbReference type="Proteomes" id="UP001501523"/>
    </source>
</evidence>
<dbReference type="EMBL" id="BAAAEU010000025">
    <property type="protein sequence ID" value="GAA0723602.1"/>
    <property type="molecule type" value="Genomic_DNA"/>
</dbReference>
<keyword evidence="10" id="KW-0963">Cytoplasm</keyword>
<evidence type="ECO:0000256" key="4">
    <source>
        <dbReference type="ARBA" id="ARBA00022801"/>
    </source>
</evidence>
<dbReference type="EC" id="4.3.2.10" evidence="10"/>
<evidence type="ECO:0000256" key="9">
    <source>
        <dbReference type="ARBA" id="ARBA00049534"/>
    </source>
</evidence>
<organism evidence="13 14">
    <name type="scientific">Dokdonella soli</name>
    <dbReference type="NCBI Taxonomy" id="529810"/>
    <lineage>
        <taxon>Bacteria</taxon>
        <taxon>Pseudomonadati</taxon>
        <taxon>Pseudomonadota</taxon>
        <taxon>Gammaproteobacteria</taxon>
        <taxon>Lysobacterales</taxon>
        <taxon>Rhodanobacteraceae</taxon>
        <taxon>Dokdonella</taxon>
    </lineage>
</organism>
<evidence type="ECO:0000259" key="12">
    <source>
        <dbReference type="Pfam" id="PF00117"/>
    </source>
</evidence>
<comment type="subunit">
    <text evidence="2 10">Heterodimer of HisH and HisF.</text>
</comment>
<evidence type="ECO:0000256" key="3">
    <source>
        <dbReference type="ARBA" id="ARBA00022605"/>
    </source>
</evidence>
<dbReference type="SUPFAM" id="SSF52317">
    <property type="entry name" value="Class I glutamine amidotransferase-like"/>
    <property type="match status" value="1"/>
</dbReference>
<dbReference type="InterPro" id="IPR029062">
    <property type="entry name" value="Class_I_gatase-like"/>
</dbReference>
<comment type="function">
    <text evidence="10">IGPS catalyzes the conversion of PRFAR and glutamine to IGP, AICAR and glutamate. The HisH subunit catalyzes the hydrolysis of glutamine to glutamate and ammonia as part of the synthesis of IGP and AICAR. The resulting ammonia molecule is channeled to the active site of HisF.</text>
</comment>
<dbReference type="Pfam" id="PF00117">
    <property type="entry name" value="GATase"/>
    <property type="match status" value="1"/>
</dbReference>
<dbReference type="PANTHER" id="PTHR42701:SF1">
    <property type="entry name" value="IMIDAZOLE GLYCEROL PHOSPHATE SYNTHASE SUBUNIT HISH"/>
    <property type="match status" value="1"/>
</dbReference>
<feature type="active site" description="Nucleophile" evidence="10">
    <location>
        <position position="84"/>
    </location>
</feature>
<feature type="domain" description="Glutamine amidotransferase" evidence="12">
    <location>
        <begin position="41"/>
        <end position="253"/>
    </location>
</feature>
<evidence type="ECO:0000256" key="1">
    <source>
        <dbReference type="ARBA" id="ARBA00005091"/>
    </source>
</evidence>
<dbReference type="Gene3D" id="3.40.50.880">
    <property type="match status" value="1"/>
</dbReference>
<evidence type="ECO:0000256" key="2">
    <source>
        <dbReference type="ARBA" id="ARBA00011152"/>
    </source>
</evidence>
<evidence type="ECO:0000256" key="6">
    <source>
        <dbReference type="ARBA" id="ARBA00023102"/>
    </source>
</evidence>
<evidence type="ECO:0000256" key="7">
    <source>
        <dbReference type="ARBA" id="ARBA00023239"/>
    </source>
</evidence>
<gene>
    <name evidence="10 13" type="primary">hisH</name>
    <name evidence="13" type="ORF">GCM10009105_35750</name>
</gene>
<comment type="subcellular location">
    <subcellularLocation>
        <location evidence="10">Cytoplasm</location>
    </subcellularLocation>
</comment>
<keyword evidence="14" id="KW-1185">Reference proteome</keyword>
<keyword evidence="5 10" id="KW-0315">Glutamine amidotransferase</keyword>
<proteinExistence type="inferred from homology"/>
<comment type="pathway">
    <text evidence="1 10">Amino-acid biosynthesis; L-histidine biosynthesis; L-histidine from 5-phospho-alpha-D-ribose 1-diphosphate: step 5/9.</text>
</comment>
<dbReference type="PANTHER" id="PTHR42701">
    <property type="entry name" value="IMIDAZOLE GLYCEROL PHOSPHATE SYNTHASE SUBUNIT HISH"/>
    <property type="match status" value="1"/>
</dbReference>
<feature type="region of interest" description="Disordered" evidence="11">
    <location>
        <begin position="100"/>
        <end position="147"/>
    </location>
</feature>
<sequence length="256" mass="26982">MKDELVTVRAVIVPGSGANFGSLHEACRRIGVAAEISEEATRIRAATHVLLPGVGAAAHAMSALRTRGLDRVLAGLTQPLLGICLGMQLLFESSEESPEALSPELARGRGLGEGAGVGQPRAVIPEAPSRRYPASPPQPSPPTMKSLGERETTCLGLLPGRVLRLPAAPSWPHMGWNQISLDQPRHPLLAGIDTAAWFYFVHGYAAAPDAATLAHSEHGTPFAAIVARGNVHGVQFHPEKSASAGRRLLANFFALT</sequence>
<dbReference type="RefSeq" id="WP_343793718.1">
    <property type="nucleotide sequence ID" value="NZ_BAAAEU010000025.1"/>
</dbReference>
<evidence type="ECO:0000256" key="5">
    <source>
        <dbReference type="ARBA" id="ARBA00022962"/>
    </source>
</evidence>
<feature type="active site" evidence="10">
    <location>
        <position position="237"/>
    </location>
</feature>
<dbReference type="PROSITE" id="PS51273">
    <property type="entry name" value="GATASE_TYPE_1"/>
    <property type="match status" value="1"/>
</dbReference>
<feature type="active site" evidence="10">
    <location>
        <position position="239"/>
    </location>
</feature>
<dbReference type="EC" id="3.5.1.2" evidence="10"/>
<accession>A0ABP3U6K9</accession>
<reference evidence="14" key="1">
    <citation type="journal article" date="2019" name="Int. J. Syst. Evol. Microbiol.">
        <title>The Global Catalogue of Microorganisms (GCM) 10K type strain sequencing project: providing services to taxonomists for standard genome sequencing and annotation.</title>
        <authorList>
            <consortium name="The Broad Institute Genomics Platform"/>
            <consortium name="The Broad Institute Genome Sequencing Center for Infectious Disease"/>
            <person name="Wu L."/>
            <person name="Ma J."/>
        </authorList>
    </citation>
    <scope>NUCLEOTIDE SEQUENCE [LARGE SCALE GENOMIC DNA]</scope>
    <source>
        <strain evidence="14">JCM 15421</strain>
    </source>
</reference>
<keyword evidence="4 10" id="KW-0378">Hydrolase</keyword>
<name>A0ABP3U6K9_9GAMM</name>
<dbReference type="Proteomes" id="UP001501523">
    <property type="component" value="Unassembled WGS sequence"/>
</dbReference>
<evidence type="ECO:0000256" key="8">
    <source>
        <dbReference type="ARBA" id="ARBA00047838"/>
    </source>
</evidence>
<dbReference type="HAMAP" id="MF_00278">
    <property type="entry name" value="HisH"/>
    <property type="match status" value="1"/>
</dbReference>
<keyword evidence="6 10" id="KW-0368">Histidine biosynthesis</keyword>
<dbReference type="PIRSF" id="PIRSF000495">
    <property type="entry name" value="Amidotransf_hisH"/>
    <property type="match status" value="1"/>
</dbReference>
<evidence type="ECO:0000313" key="13">
    <source>
        <dbReference type="EMBL" id="GAA0723602.1"/>
    </source>
</evidence>
<evidence type="ECO:0000256" key="10">
    <source>
        <dbReference type="HAMAP-Rule" id="MF_00278"/>
    </source>
</evidence>
<keyword evidence="3 10" id="KW-0028">Amino-acid biosynthesis</keyword>
<protein>
    <recommendedName>
        <fullName evidence="10">Imidazole glycerol phosphate synthase subunit HisH</fullName>
        <ecNumber evidence="10">4.3.2.10</ecNumber>
    </recommendedName>
    <alternativeName>
        <fullName evidence="10">IGP synthase glutaminase subunit</fullName>
        <ecNumber evidence="10">3.5.1.2</ecNumber>
    </alternativeName>
    <alternativeName>
        <fullName evidence="10">IGP synthase subunit HisH</fullName>
    </alternativeName>
    <alternativeName>
        <fullName evidence="10">ImGP synthase subunit HisH</fullName>
        <shortName evidence="10">IGPS subunit HisH</shortName>
    </alternativeName>
</protein>
<dbReference type="InterPro" id="IPR010139">
    <property type="entry name" value="Imidazole-glycPsynth_HisH"/>
</dbReference>
<keyword evidence="7 10" id="KW-0456">Lyase</keyword>
<comment type="caution">
    <text evidence="13">The sequence shown here is derived from an EMBL/GenBank/DDBJ whole genome shotgun (WGS) entry which is preliminary data.</text>
</comment>
<comment type="catalytic activity">
    <reaction evidence="9 10">
        <text>L-glutamine + H2O = L-glutamate + NH4(+)</text>
        <dbReference type="Rhea" id="RHEA:15889"/>
        <dbReference type="ChEBI" id="CHEBI:15377"/>
        <dbReference type="ChEBI" id="CHEBI:28938"/>
        <dbReference type="ChEBI" id="CHEBI:29985"/>
        <dbReference type="ChEBI" id="CHEBI:58359"/>
        <dbReference type="EC" id="3.5.1.2"/>
    </reaction>
</comment>
<evidence type="ECO:0000256" key="11">
    <source>
        <dbReference type="SAM" id="MobiDB-lite"/>
    </source>
</evidence>
<dbReference type="InterPro" id="IPR017926">
    <property type="entry name" value="GATASE"/>
</dbReference>